<dbReference type="PIRSF" id="PIRSF038958">
    <property type="entry name" value="PG_synth_SpoVB"/>
    <property type="match status" value="1"/>
</dbReference>
<feature type="transmembrane region" description="Helical" evidence="6">
    <location>
        <begin position="419"/>
        <end position="438"/>
    </location>
</feature>
<keyword evidence="2" id="KW-1003">Cell membrane</keyword>
<evidence type="ECO:0000313" key="7">
    <source>
        <dbReference type="EMBL" id="RID88650.1"/>
    </source>
</evidence>
<sequence length="540" mass="57526">MKPVTESNELFRGALILTAAALVTKILSAIYRVPFQNIVGDIGFYIYQQVYPFYGALLVLSTYGFPVIISKLYTERQAKGDDAGAARLIVISLMVLSVLGMGLFLLFFLGDDMLASLMGDPRLALLFRVIAVPFLFFPFISVFRGYFQGKGNMMPTAVSQVGEQLVRVITILSLSAVFVHSGYSLYYAGGGAVFGSVTGGAVSVAILSLFFLRTGENAPLQQLEKKSLASDFAGVAKVLAVQGLAVSISGMLLILLQMADSLNMYSLLLSFGLSSDEAKTAKGVFDRGQPLIQLGTVVATSISLSLVPAISAGMLKERKEQTAMHIRLALGTSLLVGAGAAAGLISIIRPVNIMLFENADGSGVLAVLSLAILFGSMTITVNGILQGMGHSLFTAFVITGGFCLKYILNLLFVPFSGTMGAAAATVIAIMAVLAVLAVKLQKLMEKQILLPSIIGKILLASCLMGVFLTVYLRLTNFLYLLADLRLAAAAQSLSAVAFGFFFYLVVVIKGRVLQEEALLAVPFGSRLMFLFPKKGGNDKK</sequence>
<feature type="transmembrane region" description="Helical" evidence="6">
    <location>
        <begin position="168"/>
        <end position="186"/>
    </location>
</feature>
<feature type="transmembrane region" description="Helical" evidence="6">
    <location>
        <begin position="450"/>
        <end position="474"/>
    </location>
</feature>
<evidence type="ECO:0000313" key="8">
    <source>
        <dbReference type="Proteomes" id="UP000265816"/>
    </source>
</evidence>
<protein>
    <submittedName>
        <fullName evidence="7">Polysaccharide biosynthesis protein</fullName>
    </submittedName>
</protein>
<feature type="transmembrane region" description="Helical" evidence="6">
    <location>
        <begin position="363"/>
        <end position="385"/>
    </location>
</feature>
<comment type="caution">
    <text evidence="7">The sequence shown here is derived from an EMBL/GenBank/DDBJ whole genome shotgun (WGS) entry which is preliminary data.</text>
</comment>
<reference evidence="7 8" key="1">
    <citation type="submission" date="2018-08" db="EMBL/GenBank/DDBJ databases">
        <title>Bacillus jemisoniae sp. nov., Bacillus chryseoplanitiae sp. nov., Bacillus resnikiae sp. nov., and Bacillus frankliniae sp. nov., isolated from Viking spacecraft and associated surfaces.</title>
        <authorList>
            <person name="Seuylemezian A."/>
            <person name="Vaishampayan P."/>
        </authorList>
    </citation>
    <scope>NUCLEOTIDE SEQUENCE [LARGE SCALE GENOMIC DNA]</scope>
    <source>
        <strain evidence="7 8">JJ-247</strain>
    </source>
</reference>
<feature type="transmembrane region" description="Helical" evidence="6">
    <location>
        <begin position="51"/>
        <end position="73"/>
    </location>
</feature>
<keyword evidence="5 6" id="KW-0472">Membrane</keyword>
<feature type="transmembrane region" description="Helical" evidence="6">
    <location>
        <begin position="232"/>
        <end position="259"/>
    </location>
</feature>
<keyword evidence="3 6" id="KW-0812">Transmembrane</keyword>
<feature type="transmembrane region" description="Helical" evidence="6">
    <location>
        <begin position="85"/>
        <end position="110"/>
    </location>
</feature>
<dbReference type="EMBL" id="QWVT01000003">
    <property type="protein sequence ID" value="RID88650.1"/>
    <property type="molecule type" value="Genomic_DNA"/>
</dbReference>
<comment type="subcellular location">
    <subcellularLocation>
        <location evidence="1">Cell membrane</location>
        <topology evidence="1">Multi-pass membrane protein</topology>
    </subcellularLocation>
</comment>
<feature type="transmembrane region" description="Helical" evidence="6">
    <location>
        <begin position="192"/>
        <end position="212"/>
    </location>
</feature>
<dbReference type="GO" id="GO:0005886">
    <property type="term" value="C:plasma membrane"/>
    <property type="evidence" value="ECO:0007669"/>
    <property type="project" value="UniProtKB-SubCell"/>
</dbReference>
<gene>
    <name evidence="7" type="ORF">D1970_01455</name>
</gene>
<feature type="transmembrane region" description="Helical" evidence="6">
    <location>
        <begin position="327"/>
        <end position="351"/>
    </location>
</feature>
<feature type="transmembrane region" description="Helical" evidence="6">
    <location>
        <begin position="12"/>
        <end position="31"/>
    </location>
</feature>
<dbReference type="InterPro" id="IPR050833">
    <property type="entry name" value="Poly_Biosynth_Transport"/>
</dbReference>
<feature type="transmembrane region" description="Helical" evidence="6">
    <location>
        <begin position="392"/>
        <end position="413"/>
    </location>
</feature>
<dbReference type="RefSeq" id="WP_119111112.1">
    <property type="nucleotide sequence ID" value="NZ_CBCSEO010000019.1"/>
</dbReference>
<evidence type="ECO:0000256" key="4">
    <source>
        <dbReference type="ARBA" id="ARBA00022989"/>
    </source>
</evidence>
<proteinExistence type="predicted"/>
<dbReference type="InterPro" id="IPR024923">
    <property type="entry name" value="PG_synth_SpoVB"/>
</dbReference>
<dbReference type="Pfam" id="PF01943">
    <property type="entry name" value="Polysacc_synt"/>
    <property type="match status" value="1"/>
</dbReference>
<evidence type="ECO:0000256" key="3">
    <source>
        <dbReference type="ARBA" id="ARBA00022692"/>
    </source>
</evidence>
<feature type="transmembrane region" description="Helical" evidence="6">
    <location>
        <begin position="125"/>
        <end position="147"/>
    </location>
</feature>
<feature type="transmembrane region" description="Helical" evidence="6">
    <location>
        <begin position="486"/>
        <end position="508"/>
    </location>
</feature>
<dbReference type="Proteomes" id="UP000265816">
    <property type="component" value="Unassembled WGS sequence"/>
</dbReference>
<name>A0A398BLK7_9BACI</name>
<keyword evidence="4 6" id="KW-1133">Transmembrane helix</keyword>
<dbReference type="CDD" id="cd13124">
    <property type="entry name" value="MATE_SpoVB_like"/>
    <property type="match status" value="1"/>
</dbReference>
<dbReference type="OrthoDB" id="9775950at2"/>
<feature type="transmembrane region" description="Helical" evidence="6">
    <location>
        <begin position="291"/>
        <end position="315"/>
    </location>
</feature>
<keyword evidence="8" id="KW-1185">Reference proteome</keyword>
<dbReference type="PANTHER" id="PTHR30250:SF29">
    <property type="entry name" value="POLYSACCHARIDE BIOSYNTHESIS PROTEIN C-TERMINAL DOMAIN-CONTAINING PROTEIN"/>
    <property type="match status" value="1"/>
</dbReference>
<evidence type="ECO:0000256" key="5">
    <source>
        <dbReference type="ARBA" id="ARBA00023136"/>
    </source>
</evidence>
<evidence type="ECO:0000256" key="1">
    <source>
        <dbReference type="ARBA" id="ARBA00004651"/>
    </source>
</evidence>
<organism evidence="7 8">
    <name type="scientific">Mesobacillus zeae</name>
    <dbReference type="NCBI Taxonomy" id="1917180"/>
    <lineage>
        <taxon>Bacteria</taxon>
        <taxon>Bacillati</taxon>
        <taxon>Bacillota</taxon>
        <taxon>Bacilli</taxon>
        <taxon>Bacillales</taxon>
        <taxon>Bacillaceae</taxon>
        <taxon>Mesobacillus</taxon>
    </lineage>
</organism>
<dbReference type="PANTHER" id="PTHR30250">
    <property type="entry name" value="PST FAMILY PREDICTED COLANIC ACID TRANSPORTER"/>
    <property type="match status" value="1"/>
</dbReference>
<evidence type="ECO:0000256" key="2">
    <source>
        <dbReference type="ARBA" id="ARBA00022475"/>
    </source>
</evidence>
<dbReference type="AlphaFoldDB" id="A0A398BLK7"/>
<dbReference type="InterPro" id="IPR002797">
    <property type="entry name" value="Polysacc_synth"/>
</dbReference>
<accession>A0A398BLK7</accession>
<evidence type="ECO:0000256" key="6">
    <source>
        <dbReference type="SAM" id="Phobius"/>
    </source>
</evidence>